<accession>A0A221KEI8</accession>
<dbReference type="EMBL" id="CP022423">
    <property type="protein sequence ID" value="ASM77464.1"/>
    <property type="molecule type" value="Genomic_DNA"/>
</dbReference>
<dbReference type="OrthoDB" id="8906930at2"/>
<evidence type="ECO:0000313" key="3">
    <source>
        <dbReference type="Proteomes" id="UP000199729"/>
    </source>
</evidence>
<dbReference type="NCBIfam" id="TIGR02523">
    <property type="entry name" value="type_IV_pilV"/>
    <property type="match status" value="1"/>
</dbReference>
<evidence type="ECO:0000259" key="1">
    <source>
        <dbReference type="Pfam" id="PF22150"/>
    </source>
</evidence>
<reference evidence="2 3" key="1">
    <citation type="submission" date="2017-07" db="EMBL/GenBank/DDBJ databases">
        <title>Complete Genome Sequence of the cosmetic ferment Vitreoscilla filiformis (ATCC15551).</title>
        <authorList>
            <person name="Contreras S."/>
            <person name="Sagory-Zalkind P."/>
            <person name="Blanquart H."/>
            <person name="Iltis A."/>
            <person name="Morand S.C."/>
        </authorList>
    </citation>
    <scope>NUCLEOTIDE SEQUENCE [LARGE SCALE GENOMIC DNA]</scope>
    <source>
        <strain evidence="2 3">ATCC 15551</strain>
    </source>
</reference>
<dbReference type="Pfam" id="PF22150">
    <property type="entry name" value="Tt1218-like"/>
    <property type="match status" value="1"/>
</dbReference>
<gene>
    <name evidence="2" type="ORF">VITFI_CDS1686</name>
</gene>
<protein>
    <submittedName>
        <fullName evidence="2">Type IV pilus modification protein PilV</fullName>
    </submittedName>
</protein>
<proteinExistence type="predicted"/>
<dbReference type="AlphaFoldDB" id="A0A221KEI8"/>
<keyword evidence="3" id="KW-1185">Reference proteome</keyword>
<sequence length="174" mass="18608">MIEVLVALALSALGVMALVGMSGAAVRQVRTSEFRITATLLAQDLAERLRAHRAGWSFYNLAPTALAMQAPEAPQPCAQPRACSAAELANLDLRTWQRGLFSQLPQGTGAVRVLPGTPARAELWVMWKDPQALSGDEASAWGMALNPGDVERACPPGMQALSPQPRCVFFQIGL</sequence>
<dbReference type="InterPro" id="IPR054402">
    <property type="entry name" value="Tt1218-like_dom"/>
</dbReference>
<dbReference type="Proteomes" id="UP000199729">
    <property type="component" value="Chromosome"/>
</dbReference>
<evidence type="ECO:0000313" key="2">
    <source>
        <dbReference type="EMBL" id="ASM77464.1"/>
    </source>
</evidence>
<dbReference type="InterPro" id="IPR013362">
    <property type="entry name" value="Pilus_4_PilV"/>
</dbReference>
<dbReference type="KEGG" id="vff:VITFI_CDS1686"/>
<organism evidence="2 3">
    <name type="scientific">Vitreoscilla filiformis</name>
    <dbReference type="NCBI Taxonomy" id="63"/>
    <lineage>
        <taxon>Bacteria</taxon>
        <taxon>Pseudomonadati</taxon>
        <taxon>Pseudomonadota</taxon>
        <taxon>Betaproteobacteria</taxon>
        <taxon>Neisseriales</taxon>
        <taxon>Neisseriaceae</taxon>
        <taxon>Vitreoscilla</taxon>
    </lineage>
</organism>
<feature type="domain" description="Type IV pilin Tt1218-like" evidence="1">
    <location>
        <begin position="25"/>
        <end position="93"/>
    </location>
</feature>
<name>A0A221KEI8_VITFI</name>